<dbReference type="Pfam" id="PF01764">
    <property type="entry name" value="Lipase_3"/>
    <property type="match status" value="1"/>
</dbReference>
<dbReference type="Gene3D" id="3.40.50.1820">
    <property type="entry name" value="alpha/beta hydrolase"/>
    <property type="match status" value="1"/>
</dbReference>
<dbReference type="CDD" id="cd00519">
    <property type="entry name" value="Lipase_3"/>
    <property type="match status" value="1"/>
</dbReference>
<proteinExistence type="predicted"/>
<reference evidence="3" key="2">
    <citation type="journal article" date="2021" name="PeerJ">
        <title>Extensive microbial diversity within the chicken gut microbiome revealed by metagenomics and culture.</title>
        <authorList>
            <person name="Gilroy R."/>
            <person name="Ravi A."/>
            <person name="Getino M."/>
            <person name="Pursley I."/>
            <person name="Horton D.L."/>
            <person name="Alikhan N.F."/>
            <person name="Baker D."/>
            <person name="Gharbi K."/>
            <person name="Hall N."/>
            <person name="Watson M."/>
            <person name="Adriaenssens E.M."/>
            <person name="Foster-Nyarko E."/>
            <person name="Jarju S."/>
            <person name="Secka A."/>
            <person name="Antonio M."/>
            <person name="Oren A."/>
            <person name="Chaudhuri R.R."/>
            <person name="La Ragione R."/>
            <person name="Hildebrand F."/>
            <person name="Pallen M.J."/>
        </authorList>
    </citation>
    <scope>NUCLEOTIDE SEQUENCE</scope>
    <source>
        <strain evidence="3">ChiHile30-977</strain>
    </source>
</reference>
<dbReference type="InterPro" id="IPR002921">
    <property type="entry name" value="Fungal_lipase-type"/>
</dbReference>
<accession>A0A9D0YUD3</accession>
<feature type="domain" description="Fungal lipase-type" evidence="2">
    <location>
        <begin position="107"/>
        <end position="228"/>
    </location>
</feature>
<evidence type="ECO:0000256" key="1">
    <source>
        <dbReference type="SAM" id="SignalP"/>
    </source>
</evidence>
<organism evidence="3 4">
    <name type="scientific">Candidatus Avichristensenella intestinipullorum</name>
    <dbReference type="NCBI Taxonomy" id="2840693"/>
    <lineage>
        <taxon>Bacteria</taxon>
        <taxon>Bacillati</taxon>
        <taxon>Bacillota</taxon>
        <taxon>Clostridia</taxon>
        <taxon>Candidatus Avichristensenella</taxon>
    </lineage>
</organism>
<dbReference type="SUPFAM" id="SSF53474">
    <property type="entry name" value="alpha/beta-Hydrolases"/>
    <property type="match status" value="1"/>
</dbReference>
<keyword evidence="1" id="KW-0732">Signal</keyword>
<sequence length="367" mass="39323">MRKLLCLLLALALTPAFAGASTQEGLDGLLFAAGSDVLQPALLQTTLSFAQTSSAEAAAEALEAAGFTVVRQSGYDKAVDDDSHTCAYTIARQELSVNGERRVLLAVTVRGTSTPGEWMSNFDFAPSHSDDTAVAENFFFAAEAIYADLKAEIDAAENPLVLVTGYSRGAACANLLGVLLNTAYDASNVYVYTFATPTTMRGARAEQEYPNIFNIVNPADLATRLPLEAWGYRRPGTDIVLPAKSEDIQSTQALTATLAELSPSISSYYEDLHSLTSPGTSEQGVTVFACLQGLCASMMDETAPQEAQADMNQLAAMVQEDSDLAPLFRLILHDGESWQAGMSSLLAQHMPAVYLALLEQTDWDSYL</sequence>
<feature type="chain" id="PRO_5039217126" evidence="1">
    <location>
        <begin position="19"/>
        <end position="367"/>
    </location>
</feature>
<dbReference type="EMBL" id="DVFI01000012">
    <property type="protein sequence ID" value="HIQ62153.1"/>
    <property type="molecule type" value="Genomic_DNA"/>
</dbReference>
<protein>
    <submittedName>
        <fullName evidence="3">Lipase family protein</fullName>
    </submittedName>
</protein>
<dbReference type="PANTHER" id="PTHR45856:SF11">
    <property type="entry name" value="FUNGAL LIPASE-LIKE DOMAIN-CONTAINING PROTEIN"/>
    <property type="match status" value="1"/>
</dbReference>
<dbReference type="PANTHER" id="PTHR45856">
    <property type="entry name" value="ALPHA/BETA-HYDROLASES SUPERFAMILY PROTEIN"/>
    <property type="match status" value="1"/>
</dbReference>
<dbReference type="GO" id="GO:0006629">
    <property type="term" value="P:lipid metabolic process"/>
    <property type="evidence" value="ECO:0007669"/>
    <property type="project" value="InterPro"/>
</dbReference>
<reference evidence="3" key="1">
    <citation type="submission" date="2020-10" db="EMBL/GenBank/DDBJ databases">
        <authorList>
            <person name="Gilroy R."/>
        </authorList>
    </citation>
    <scope>NUCLEOTIDE SEQUENCE</scope>
    <source>
        <strain evidence="3">ChiHile30-977</strain>
    </source>
</reference>
<dbReference type="InterPro" id="IPR029058">
    <property type="entry name" value="AB_hydrolase_fold"/>
</dbReference>
<gene>
    <name evidence="3" type="ORF">IAA66_01025</name>
</gene>
<feature type="signal peptide" evidence="1">
    <location>
        <begin position="1"/>
        <end position="18"/>
    </location>
</feature>
<dbReference type="Proteomes" id="UP000886819">
    <property type="component" value="Unassembled WGS sequence"/>
</dbReference>
<dbReference type="InterPro" id="IPR051218">
    <property type="entry name" value="Sec_MonoDiacylglyc_Lipase"/>
</dbReference>
<name>A0A9D0YUD3_9FIRM</name>
<comment type="caution">
    <text evidence="3">The sequence shown here is derived from an EMBL/GenBank/DDBJ whole genome shotgun (WGS) entry which is preliminary data.</text>
</comment>
<evidence type="ECO:0000313" key="4">
    <source>
        <dbReference type="Proteomes" id="UP000886819"/>
    </source>
</evidence>
<dbReference type="AlphaFoldDB" id="A0A9D0YUD3"/>
<evidence type="ECO:0000259" key="2">
    <source>
        <dbReference type="Pfam" id="PF01764"/>
    </source>
</evidence>
<evidence type="ECO:0000313" key="3">
    <source>
        <dbReference type="EMBL" id="HIQ62153.1"/>
    </source>
</evidence>